<keyword evidence="2" id="KW-1185">Reference proteome</keyword>
<dbReference type="EMBL" id="JANSHE010000698">
    <property type="protein sequence ID" value="KAJ3007919.1"/>
    <property type="molecule type" value="Genomic_DNA"/>
</dbReference>
<reference evidence="1" key="1">
    <citation type="submission" date="2022-08" db="EMBL/GenBank/DDBJ databases">
        <title>Genome Sequence of Pycnoporus sanguineus.</title>
        <authorList>
            <person name="Buettner E."/>
        </authorList>
    </citation>
    <scope>NUCLEOTIDE SEQUENCE</scope>
    <source>
        <strain evidence="1">CG-C14</strain>
    </source>
</reference>
<accession>A0ACC1Q0Y4</accession>
<organism evidence="1 2">
    <name type="scientific">Trametes sanguinea</name>
    <dbReference type="NCBI Taxonomy" id="158606"/>
    <lineage>
        <taxon>Eukaryota</taxon>
        <taxon>Fungi</taxon>
        <taxon>Dikarya</taxon>
        <taxon>Basidiomycota</taxon>
        <taxon>Agaricomycotina</taxon>
        <taxon>Agaricomycetes</taxon>
        <taxon>Polyporales</taxon>
        <taxon>Polyporaceae</taxon>
        <taxon>Trametes</taxon>
    </lineage>
</organism>
<evidence type="ECO:0000313" key="2">
    <source>
        <dbReference type="Proteomes" id="UP001144978"/>
    </source>
</evidence>
<gene>
    <name evidence="1" type="ORF">NUW54_g3357</name>
</gene>
<protein>
    <submittedName>
        <fullName evidence="1">Uncharacterized protein</fullName>
    </submittedName>
</protein>
<name>A0ACC1Q0Y4_9APHY</name>
<proteinExistence type="predicted"/>
<evidence type="ECO:0000313" key="1">
    <source>
        <dbReference type="EMBL" id="KAJ3007919.1"/>
    </source>
</evidence>
<dbReference type="Proteomes" id="UP001144978">
    <property type="component" value="Unassembled WGS sequence"/>
</dbReference>
<comment type="caution">
    <text evidence="1">The sequence shown here is derived from an EMBL/GenBank/DDBJ whole genome shotgun (WGS) entry which is preliminary data.</text>
</comment>
<sequence>MNILAQTASHQVRTLLRKTEALKCSRPGTAREVVPPAGIDLLCGSILRVVRREPYPNIAISHIFIDFAAPNPLRLFTMSSQTVSQSTTVLQSLSNTATTLRRLISDNQVKVGSIDSFTSSSFRPKWVSNRDTFFSIVDQSETSASKLAGTINYYLSLLGDVKDADLESEMIEELSALNVKLNGLNFDQSPDITALKSDFHQIAQDLSAVFQERDATVRGEFEAAQTEVATLTQQLDEVNAQIRQADEDDTKKTTSSAKTYIGGVLSGSKKDPKADKNLSAEEQAKLAKSPTQLARMHARVEPCAWGVEPPSCLECAPVTSTTRGHQSGAPG</sequence>